<dbReference type="eggNOG" id="COG1848">
    <property type="taxonomic scope" value="Bacteria"/>
</dbReference>
<dbReference type="STRING" id="247490.KSU1_C0140"/>
<dbReference type="Pfam" id="PF01850">
    <property type="entry name" value="PIN"/>
    <property type="match status" value="1"/>
</dbReference>
<dbReference type="CDD" id="cd09874">
    <property type="entry name" value="PIN_MT3492-like"/>
    <property type="match status" value="1"/>
</dbReference>
<dbReference type="InterPro" id="IPR029060">
    <property type="entry name" value="PIN-like_dom_sf"/>
</dbReference>
<gene>
    <name evidence="2" type="ORF">KSU1_C0140</name>
</gene>
<keyword evidence="3" id="KW-1185">Reference proteome</keyword>
<evidence type="ECO:0000313" key="3">
    <source>
        <dbReference type="Proteomes" id="UP000002985"/>
    </source>
</evidence>
<dbReference type="Gene3D" id="3.40.50.1010">
    <property type="entry name" value="5'-nuclease"/>
    <property type="match status" value="1"/>
</dbReference>
<name>I3IJ41_9BACT</name>
<sequence length="145" mass="16399">MILYLDTSDLVKLYVEEIGSKRTKDMVRTATVVSTSKVAYAEARAAFARKQKDDGISKEILQKIAEDFTRDWESCFILEVTDGLIRLAGDIAQKYLLRGFDAVHLASAINLKHKIRSEVYFSSNDAKLNHAAEKEGMVFIQYFSP</sequence>
<protein>
    <recommendedName>
        <fullName evidence="1">PIN domain-containing protein</fullName>
    </recommendedName>
</protein>
<dbReference type="SUPFAM" id="SSF88723">
    <property type="entry name" value="PIN domain-like"/>
    <property type="match status" value="1"/>
</dbReference>
<dbReference type="AlphaFoldDB" id="I3IJ41"/>
<reference evidence="2 3" key="1">
    <citation type="journal article" date="2012" name="FEBS Lett.">
        <title>Anammox organism KSU-1 expresses a NirK-type copper-containing nitrite reductase instead of a NirS-type with cytochrome cd1.</title>
        <authorList>
            <person name="Hira D."/>
            <person name="Toh H."/>
            <person name="Migita C.T."/>
            <person name="Okubo H."/>
            <person name="Nishiyama T."/>
            <person name="Hattori M."/>
            <person name="Furukawa K."/>
            <person name="Fujii T."/>
        </authorList>
    </citation>
    <scope>NUCLEOTIDE SEQUENCE [LARGE SCALE GENOMIC DNA]</scope>
</reference>
<evidence type="ECO:0000259" key="1">
    <source>
        <dbReference type="Pfam" id="PF01850"/>
    </source>
</evidence>
<dbReference type="OrthoDB" id="164158at2"/>
<organism evidence="2 3">
    <name type="scientific">Candidatus Jettenia caeni</name>
    <dbReference type="NCBI Taxonomy" id="247490"/>
    <lineage>
        <taxon>Bacteria</taxon>
        <taxon>Pseudomonadati</taxon>
        <taxon>Planctomycetota</taxon>
        <taxon>Candidatus Brocadiia</taxon>
        <taxon>Candidatus Brocadiales</taxon>
        <taxon>Candidatus Brocadiaceae</taxon>
        <taxon>Candidatus Jettenia</taxon>
    </lineage>
</organism>
<dbReference type="Proteomes" id="UP000002985">
    <property type="component" value="Unassembled WGS sequence"/>
</dbReference>
<dbReference type="EMBL" id="BAFH01000003">
    <property type="protein sequence ID" value="GAB61736.1"/>
    <property type="molecule type" value="Genomic_DNA"/>
</dbReference>
<comment type="caution">
    <text evidence="2">The sequence shown here is derived from an EMBL/GenBank/DDBJ whole genome shotgun (WGS) entry which is preliminary data.</text>
</comment>
<proteinExistence type="predicted"/>
<dbReference type="InterPro" id="IPR002716">
    <property type="entry name" value="PIN_dom"/>
</dbReference>
<evidence type="ECO:0000313" key="2">
    <source>
        <dbReference type="EMBL" id="GAB61736.1"/>
    </source>
</evidence>
<accession>I3IJ41</accession>
<feature type="domain" description="PIN" evidence="1">
    <location>
        <begin position="4"/>
        <end position="132"/>
    </location>
</feature>